<protein>
    <recommendedName>
        <fullName evidence="4">HEAT repeat domain-containing protein</fullName>
    </recommendedName>
</protein>
<evidence type="ECO:0008006" key="4">
    <source>
        <dbReference type="Google" id="ProtNLM"/>
    </source>
</evidence>
<feature type="transmembrane region" description="Helical" evidence="1">
    <location>
        <begin position="299"/>
        <end position="324"/>
    </location>
</feature>
<keyword evidence="1" id="KW-1133">Transmembrane helix</keyword>
<dbReference type="InterPro" id="IPR016024">
    <property type="entry name" value="ARM-type_fold"/>
</dbReference>
<keyword evidence="1" id="KW-0472">Membrane</keyword>
<feature type="transmembrane region" description="Helical" evidence="1">
    <location>
        <begin position="260"/>
        <end position="279"/>
    </location>
</feature>
<feature type="transmembrane region" description="Helical" evidence="1">
    <location>
        <begin position="336"/>
        <end position="366"/>
    </location>
</feature>
<keyword evidence="1" id="KW-0812">Transmembrane</keyword>
<dbReference type="Gene3D" id="1.25.10.10">
    <property type="entry name" value="Leucine-rich Repeat Variant"/>
    <property type="match status" value="1"/>
</dbReference>
<name>A0ABQ3VLL5_9CHLR</name>
<dbReference type="Proteomes" id="UP000635565">
    <property type="component" value="Unassembled WGS sequence"/>
</dbReference>
<evidence type="ECO:0000256" key="1">
    <source>
        <dbReference type="SAM" id="Phobius"/>
    </source>
</evidence>
<dbReference type="InterPro" id="IPR011989">
    <property type="entry name" value="ARM-like"/>
</dbReference>
<dbReference type="EMBL" id="BNJJ01000012">
    <property type="protein sequence ID" value="GHO86276.1"/>
    <property type="molecule type" value="Genomic_DNA"/>
</dbReference>
<dbReference type="SMART" id="SM00567">
    <property type="entry name" value="EZ_HEAT"/>
    <property type="match status" value="3"/>
</dbReference>
<dbReference type="SUPFAM" id="SSF48371">
    <property type="entry name" value="ARM repeat"/>
    <property type="match status" value="1"/>
</dbReference>
<organism evidence="2 3">
    <name type="scientific">Dictyobacter formicarum</name>
    <dbReference type="NCBI Taxonomy" id="2778368"/>
    <lineage>
        <taxon>Bacteria</taxon>
        <taxon>Bacillati</taxon>
        <taxon>Chloroflexota</taxon>
        <taxon>Ktedonobacteria</taxon>
        <taxon>Ktedonobacterales</taxon>
        <taxon>Dictyobacteraceae</taxon>
        <taxon>Dictyobacter</taxon>
    </lineage>
</organism>
<sequence>MNPQDPNPQNIKADWSVPKQAPDTLLANVLARLEQRQPYLQSDLALTEQRAGLNHPAWEIRAAAVRTLDGKNDALTLELLQPALQDEHRLVRVAALRVLSHMKKNAPLEYLLQALSDSDWEVREMAVLALGELHAQTPDLIPSLLRIAQHDPDGVVRDAAQYALTCHQSEQTSEAVTISSNPSAIKELKTARISPRSLYIKDIGKNIGNACWHHVLLLQRQRALLHKSIWLWSFLIILFGTVLSIISLQKLGMHNNATLYLTLFACISASSGTAFLYGGENDAGLELTMATPTSIRAVMLFRFLLLVSYNLLFSLLASGILALLHGGDIWGIIHLWLAPMVLFAMTAFAISLLIGSWVSALITLLINASRALVLHVDQSTTSIYLASPANWQINPMFFVAAAGLLLVAIIYAPRQPRLAEI</sequence>
<dbReference type="InterPro" id="IPR004155">
    <property type="entry name" value="PBS_lyase_HEAT"/>
</dbReference>
<proteinExistence type="predicted"/>
<dbReference type="Pfam" id="PF13646">
    <property type="entry name" value="HEAT_2"/>
    <property type="match status" value="1"/>
</dbReference>
<feature type="transmembrane region" description="Helical" evidence="1">
    <location>
        <begin position="229"/>
        <end position="248"/>
    </location>
</feature>
<evidence type="ECO:0000313" key="2">
    <source>
        <dbReference type="EMBL" id="GHO86276.1"/>
    </source>
</evidence>
<dbReference type="PANTHER" id="PTHR12697">
    <property type="entry name" value="PBS LYASE HEAT-LIKE PROTEIN"/>
    <property type="match status" value="1"/>
</dbReference>
<comment type="caution">
    <text evidence="2">The sequence shown here is derived from an EMBL/GenBank/DDBJ whole genome shotgun (WGS) entry which is preliminary data.</text>
</comment>
<keyword evidence="3" id="KW-1185">Reference proteome</keyword>
<feature type="transmembrane region" description="Helical" evidence="1">
    <location>
        <begin position="393"/>
        <end position="412"/>
    </location>
</feature>
<gene>
    <name evidence="2" type="ORF">KSZ_42820</name>
</gene>
<reference evidence="2 3" key="1">
    <citation type="journal article" date="2021" name="Int. J. Syst. Evol. Microbiol.">
        <title>Reticulibacter mediterranei gen. nov., sp. nov., within the new family Reticulibacteraceae fam. nov., and Ktedonospora formicarum gen. nov., sp. nov., Ktedonobacter robiniae sp. nov., Dictyobacter formicarum sp. nov. and Dictyobacter arantiisoli sp. nov., belonging to the class Ktedonobacteria.</title>
        <authorList>
            <person name="Yabe S."/>
            <person name="Zheng Y."/>
            <person name="Wang C.M."/>
            <person name="Sakai Y."/>
            <person name="Abe K."/>
            <person name="Yokota A."/>
            <person name="Donadio S."/>
            <person name="Cavaletti L."/>
            <person name="Monciardini P."/>
        </authorList>
    </citation>
    <scope>NUCLEOTIDE SEQUENCE [LARGE SCALE GENOMIC DNA]</scope>
    <source>
        <strain evidence="2 3">SOSP1-9</strain>
    </source>
</reference>
<dbReference type="RefSeq" id="WP_201363928.1">
    <property type="nucleotide sequence ID" value="NZ_BNJJ01000012.1"/>
</dbReference>
<accession>A0ABQ3VLL5</accession>
<evidence type="ECO:0000313" key="3">
    <source>
        <dbReference type="Proteomes" id="UP000635565"/>
    </source>
</evidence>
<dbReference type="PANTHER" id="PTHR12697:SF38">
    <property type="entry name" value="PBS LYASE HEAT DOMAIN PROTEIN REPEAT-CONTAINING PROTEIN"/>
    <property type="match status" value="1"/>
</dbReference>